<accession>A0ABR6NKV0</accession>
<name>A0ABR6NKV0_9SPHN</name>
<dbReference type="Pfam" id="PF02620">
    <property type="entry name" value="YceD"/>
    <property type="match status" value="1"/>
</dbReference>
<dbReference type="RefSeq" id="WP_184156584.1">
    <property type="nucleotide sequence ID" value="NZ_JACHKA010000001.1"/>
</dbReference>
<evidence type="ECO:0000313" key="1">
    <source>
        <dbReference type="EMBL" id="MBB5987890.1"/>
    </source>
</evidence>
<comment type="caution">
    <text evidence="1">The sequence shown here is derived from an EMBL/GenBank/DDBJ whole genome shotgun (WGS) entry which is preliminary data.</text>
</comment>
<dbReference type="EMBL" id="JACHKA010000001">
    <property type="protein sequence ID" value="MBB5987890.1"/>
    <property type="molecule type" value="Genomic_DNA"/>
</dbReference>
<protein>
    <submittedName>
        <fullName evidence="1">Uncharacterized metal-binding protein YceD (DUF177 family)</fullName>
    </submittedName>
</protein>
<evidence type="ECO:0000313" key="2">
    <source>
        <dbReference type="Proteomes" id="UP001138540"/>
    </source>
</evidence>
<gene>
    <name evidence="1" type="ORF">HNP60_003864</name>
</gene>
<reference evidence="1 2" key="1">
    <citation type="submission" date="2020-08" db="EMBL/GenBank/DDBJ databases">
        <title>Exploring microbial biodiversity for novel pathways involved in the catabolism of aromatic compounds derived from lignin.</title>
        <authorList>
            <person name="Elkins J."/>
        </authorList>
    </citation>
    <scope>NUCLEOTIDE SEQUENCE [LARGE SCALE GENOMIC DNA]</scope>
    <source>
        <strain evidence="1 2">B1D3A</strain>
    </source>
</reference>
<organism evidence="1 2">
    <name type="scientific">Sphingobium lignivorans</name>
    <dbReference type="NCBI Taxonomy" id="2735886"/>
    <lineage>
        <taxon>Bacteria</taxon>
        <taxon>Pseudomonadati</taxon>
        <taxon>Pseudomonadota</taxon>
        <taxon>Alphaproteobacteria</taxon>
        <taxon>Sphingomonadales</taxon>
        <taxon>Sphingomonadaceae</taxon>
        <taxon>Sphingobium</taxon>
    </lineage>
</organism>
<dbReference type="Proteomes" id="UP001138540">
    <property type="component" value="Unassembled WGS sequence"/>
</dbReference>
<proteinExistence type="predicted"/>
<sequence length="182" mass="19794">MPERPPEFSRIVRVNEIGEGTREHVISATDQERAALAGRFGLRRLDRLEASARISPEANGYRVDGTVTADLVQACVATDEDVPAHLDAPFVIRFVRDLETAESEEDEIELRDEDCDLLPLEDERIDLGEAAAQTLALNLDPYPRAAGADEALRALGVLREDEAGSLAAAFRDVLSGKGGGKR</sequence>
<keyword evidence="2" id="KW-1185">Reference proteome</keyword>
<dbReference type="InterPro" id="IPR003772">
    <property type="entry name" value="YceD"/>
</dbReference>